<reference evidence="2" key="1">
    <citation type="submission" date="2018-02" db="EMBL/GenBank/DDBJ databases">
        <title>Rhizophora mucronata_Transcriptome.</title>
        <authorList>
            <person name="Meera S.P."/>
            <person name="Sreeshan A."/>
            <person name="Augustine A."/>
        </authorList>
    </citation>
    <scope>NUCLEOTIDE SEQUENCE</scope>
    <source>
        <tissue evidence="2">Leaf</tissue>
    </source>
</reference>
<protein>
    <submittedName>
        <fullName evidence="2">Uncharacterized protein</fullName>
    </submittedName>
</protein>
<name>A0A2P2N0P5_RHIMU</name>
<keyword evidence="1" id="KW-0812">Transmembrane</keyword>
<dbReference type="AlphaFoldDB" id="A0A2P2N0P5"/>
<sequence>MPFFMLSFISRYMGPKILILDSLEVIYMNLIGLYFILATLTELHVGLFFIDRSTYHLLTALCCRNSPFVKTSVRLRMLALP</sequence>
<feature type="transmembrane region" description="Helical" evidence="1">
    <location>
        <begin position="26"/>
        <end position="50"/>
    </location>
</feature>
<dbReference type="EMBL" id="GGEC01055575">
    <property type="protein sequence ID" value="MBX36059.1"/>
    <property type="molecule type" value="Transcribed_RNA"/>
</dbReference>
<organism evidence="2">
    <name type="scientific">Rhizophora mucronata</name>
    <name type="common">Asiatic mangrove</name>
    <dbReference type="NCBI Taxonomy" id="61149"/>
    <lineage>
        <taxon>Eukaryota</taxon>
        <taxon>Viridiplantae</taxon>
        <taxon>Streptophyta</taxon>
        <taxon>Embryophyta</taxon>
        <taxon>Tracheophyta</taxon>
        <taxon>Spermatophyta</taxon>
        <taxon>Magnoliopsida</taxon>
        <taxon>eudicotyledons</taxon>
        <taxon>Gunneridae</taxon>
        <taxon>Pentapetalae</taxon>
        <taxon>rosids</taxon>
        <taxon>fabids</taxon>
        <taxon>Malpighiales</taxon>
        <taxon>Rhizophoraceae</taxon>
        <taxon>Rhizophora</taxon>
    </lineage>
</organism>
<evidence type="ECO:0000256" key="1">
    <source>
        <dbReference type="SAM" id="Phobius"/>
    </source>
</evidence>
<keyword evidence="1" id="KW-1133">Transmembrane helix</keyword>
<proteinExistence type="predicted"/>
<accession>A0A2P2N0P5</accession>
<evidence type="ECO:0000313" key="2">
    <source>
        <dbReference type="EMBL" id="MBX36059.1"/>
    </source>
</evidence>
<keyword evidence="1" id="KW-0472">Membrane</keyword>